<name>A0ACB9HL37_9ASTR</name>
<gene>
    <name evidence="1" type="ORF">L1987_38222</name>
</gene>
<evidence type="ECO:0000313" key="1">
    <source>
        <dbReference type="EMBL" id="KAI3795567.1"/>
    </source>
</evidence>
<dbReference type="Proteomes" id="UP001056120">
    <property type="component" value="Linkage Group LG12"/>
</dbReference>
<reference evidence="1 2" key="2">
    <citation type="journal article" date="2022" name="Mol. Ecol. Resour.">
        <title>The genomes of chicory, endive, great burdock and yacon provide insights into Asteraceae paleo-polyploidization history and plant inulin production.</title>
        <authorList>
            <person name="Fan W."/>
            <person name="Wang S."/>
            <person name="Wang H."/>
            <person name="Wang A."/>
            <person name="Jiang F."/>
            <person name="Liu H."/>
            <person name="Zhao H."/>
            <person name="Xu D."/>
            <person name="Zhang Y."/>
        </authorList>
    </citation>
    <scope>NUCLEOTIDE SEQUENCE [LARGE SCALE GENOMIC DNA]</scope>
    <source>
        <strain evidence="2">cv. Yunnan</strain>
        <tissue evidence="1">Leaves</tissue>
    </source>
</reference>
<proteinExistence type="predicted"/>
<organism evidence="1 2">
    <name type="scientific">Smallanthus sonchifolius</name>
    <dbReference type="NCBI Taxonomy" id="185202"/>
    <lineage>
        <taxon>Eukaryota</taxon>
        <taxon>Viridiplantae</taxon>
        <taxon>Streptophyta</taxon>
        <taxon>Embryophyta</taxon>
        <taxon>Tracheophyta</taxon>
        <taxon>Spermatophyta</taxon>
        <taxon>Magnoliopsida</taxon>
        <taxon>eudicotyledons</taxon>
        <taxon>Gunneridae</taxon>
        <taxon>Pentapetalae</taxon>
        <taxon>asterids</taxon>
        <taxon>campanulids</taxon>
        <taxon>Asterales</taxon>
        <taxon>Asteraceae</taxon>
        <taxon>Asteroideae</taxon>
        <taxon>Heliantheae alliance</taxon>
        <taxon>Millerieae</taxon>
        <taxon>Smallanthus</taxon>
    </lineage>
</organism>
<evidence type="ECO:0000313" key="2">
    <source>
        <dbReference type="Proteomes" id="UP001056120"/>
    </source>
</evidence>
<keyword evidence="2" id="KW-1185">Reference proteome</keyword>
<sequence length="397" mass="45599">MTHAGLQMFMEKLNQLINCNDNPLINNHSIIHERPQFKLLYEELGSMIQTLFIDQHHDLHELEKLNDMRRRFTYSAEEAQYMVDLFLSGVYIRNNGHFPTSGDFKVSLNLDDVRRSFESVKVEFMSVIIDKMKVGSSPRPERMLNQSAAAAPIPFTRKPQESKKLWDEIVVGLDRNFQKCFPFIKELTCRTYVDEENDFKSLAYLEKLKLYGLHRRMKSTVDDSPKGEPNCGKNLITFPSTLKRLSLLRCRLPWSYMPIIQSLPNLEVLKLRQNAFEGSNWNTDKEFPHCKDLEEIPLEIADIPTLDLIKIHDCSDSVAESVGRIQEEQHGQGNYDVKIDVSSKSVRASKLFLHVTLSPIGEVPDGRDLSLSYHPDFAPPFLLPFLQNLPSSSTDGP</sequence>
<dbReference type="EMBL" id="CM042029">
    <property type="protein sequence ID" value="KAI3795567.1"/>
    <property type="molecule type" value="Genomic_DNA"/>
</dbReference>
<reference evidence="2" key="1">
    <citation type="journal article" date="2022" name="Mol. Ecol. Resour.">
        <title>The genomes of chicory, endive, great burdock and yacon provide insights into Asteraceae palaeo-polyploidization history and plant inulin production.</title>
        <authorList>
            <person name="Fan W."/>
            <person name="Wang S."/>
            <person name="Wang H."/>
            <person name="Wang A."/>
            <person name="Jiang F."/>
            <person name="Liu H."/>
            <person name="Zhao H."/>
            <person name="Xu D."/>
            <person name="Zhang Y."/>
        </authorList>
    </citation>
    <scope>NUCLEOTIDE SEQUENCE [LARGE SCALE GENOMIC DNA]</scope>
    <source>
        <strain evidence="2">cv. Yunnan</strain>
    </source>
</reference>
<protein>
    <submittedName>
        <fullName evidence="1">Uncharacterized protein</fullName>
    </submittedName>
</protein>
<comment type="caution">
    <text evidence="1">The sequence shown here is derived from an EMBL/GenBank/DDBJ whole genome shotgun (WGS) entry which is preliminary data.</text>
</comment>
<accession>A0ACB9HL37</accession>